<comment type="caution">
    <text evidence="1">The sequence shown here is derived from an EMBL/GenBank/DDBJ whole genome shotgun (WGS) entry which is preliminary data.</text>
</comment>
<evidence type="ECO:0000313" key="2">
    <source>
        <dbReference type="Proteomes" id="UP000297635"/>
    </source>
</evidence>
<accession>A0A4Z0V2D8</accession>
<proteinExistence type="predicted"/>
<dbReference type="GeneID" id="82150559"/>
<keyword evidence="2" id="KW-1185">Reference proteome</keyword>
<dbReference type="RefSeq" id="WP_135472319.1">
    <property type="nucleotide sequence ID" value="NZ_SJSA01000002.1"/>
</dbReference>
<reference evidence="1 2" key="1">
    <citation type="submission" date="2019-02" db="EMBL/GenBank/DDBJ databases">
        <title>Isolation and identification of novel species under the genus Muribaculum.</title>
        <authorList>
            <person name="Miyake S."/>
            <person name="Ding Y."/>
            <person name="Low A."/>
            <person name="Soh M."/>
            <person name="Seedorf H."/>
        </authorList>
    </citation>
    <scope>NUCLEOTIDE SEQUENCE [LARGE SCALE GENOMIC DNA]</scope>
    <source>
        <strain evidence="1 2">TLL-A3</strain>
    </source>
</reference>
<gene>
    <name evidence="1" type="ORF">EZ315_12230</name>
</gene>
<protein>
    <submittedName>
        <fullName evidence="1">Uncharacterized protein</fullName>
    </submittedName>
</protein>
<evidence type="ECO:0000313" key="1">
    <source>
        <dbReference type="EMBL" id="TGG36600.1"/>
    </source>
</evidence>
<dbReference type="EMBL" id="SJSA01000002">
    <property type="protein sequence ID" value="TGG36600.1"/>
    <property type="molecule type" value="Genomic_DNA"/>
</dbReference>
<organism evidence="1 2">
    <name type="scientific">Duncaniella freteri</name>
    <dbReference type="NCBI Taxonomy" id="2530391"/>
    <lineage>
        <taxon>Bacteria</taxon>
        <taxon>Pseudomonadati</taxon>
        <taxon>Bacteroidota</taxon>
        <taxon>Bacteroidia</taxon>
        <taxon>Bacteroidales</taxon>
        <taxon>Muribaculaceae</taxon>
        <taxon>Duncaniella</taxon>
    </lineage>
</organism>
<sequence length="171" mass="18864">MGIEEVAKIIGKIADGFEEACIKCLDDNSGIVLRAVTEQLYSGVDGEGKHLSPTYDNDPYFEEEGTWYHRAKDYKAWKYSITPPVAGTMLGLPPRPDDVPNLFINGKFYSEITATRKGDVLVVDPGNGDGPSIVAKYGDEILNMGPTAISYFNTTYMLPAIDSFFKDCGYR</sequence>
<name>A0A4Z0V2D8_9BACT</name>
<dbReference type="AlphaFoldDB" id="A0A4Z0V2D8"/>
<dbReference type="Proteomes" id="UP000297635">
    <property type="component" value="Unassembled WGS sequence"/>
</dbReference>